<protein>
    <submittedName>
        <fullName evidence="3">Type II restriction enzyme</fullName>
    </submittedName>
</protein>
<dbReference type="AlphaFoldDB" id="A0A2T0TBI6"/>
<dbReference type="Pfam" id="PF17728">
    <property type="entry name" value="BsuBI_PstI_RE_N"/>
    <property type="match status" value="1"/>
</dbReference>
<dbReference type="InterPro" id="IPR041962">
    <property type="entry name" value="BsuBI/PstI_N_sf"/>
</dbReference>
<dbReference type="Gene3D" id="3.40.1350.80">
    <property type="match status" value="1"/>
</dbReference>
<evidence type="ECO:0000259" key="2">
    <source>
        <dbReference type="Pfam" id="PF17728"/>
    </source>
</evidence>
<accession>A0A2T0TBI6</accession>
<dbReference type="Gene3D" id="1.10.10.1820">
    <property type="entry name" value="BsuBI/PstI restriction endonuclease-like"/>
    <property type="match status" value="1"/>
</dbReference>
<gene>
    <name evidence="3" type="ORF">CLV58_104139</name>
</gene>
<dbReference type="InterPro" id="IPR041454">
    <property type="entry name" value="BsuBI/PstI_N"/>
</dbReference>
<feature type="domain" description="BsuBI/PstI restriction endonuclease" evidence="1">
    <location>
        <begin position="168"/>
        <end position="321"/>
    </location>
</feature>
<proteinExistence type="predicted"/>
<dbReference type="GO" id="GO:0003677">
    <property type="term" value="F:DNA binding"/>
    <property type="evidence" value="ECO:0007669"/>
    <property type="project" value="InterPro"/>
</dbReference>
<dbReference type="InterPro" id="IPR009528">
    <property type="entry name" value="Restrct_endonuc_II_BsuBI_C"/>
</dbReference>
<evidence type="ECO:0000313" key="3">
    <source>
        <dbReference type="EMBL" id="PRY43008.1"/>
    </source>
</evidence>
<sequence>MKKYISRSTKSTAVQDIINEALDILENVGVPVNTKSERGLEKMAEAFLAVANVTHDWTTASDDTHLQTRQIITFINKHFEESISHGSYDNIRRKDLKLLVVAELIVNSGDKSSAPTNDPTRGYALHTDFKNLVVQYKTENWIDALLDFNSKKPSLAELLERKRNIEKIPVTLPDGKPLTLSLGEHNVLQKAVIEQFLPRFGSDCCVLYIGDTSNKMLHIEKAELNKLNFFELSHDELPDIIAYSTKNNWLYLIEAVHSSGPMSETRVYELRKLLKNCKAELIFVTAFLTKADFRKWVTNIAWETEVWIADSPDHLIHFNGHKFLGAY</sequence>
<evidence type="ECO:0000313" key="4">
    <source>
        <dbReference type="Proteomes" id="UP000238375"/>
    </source>
</evidence>
<comment type="caution">
    <text evidence="3">The sequence shown here is derived from an EMBL/GenBank/DDBJ whole genome shotgun (WGS) entry which is preliminary data.</text>
</comment>
<dbReference type="GO" id="GO:0009036">
    <property type="term" value="F:type II site-specific deoxyribonuclease activity"/>
    <property type="evidence" value="ECO:0007669"/>
    <property type="project" value="InterPro"/>
</dbReference>
<feature type="domain" description="BsuBI/PstI restriction endonuclease HTH" evidence="2">
    <location>
        <begin position="16"/>
        <end position="156"/>
    </location>
</feature>
<dbReference type="RefSeq" id="WP_106136873.1">
    <property type="nucleotide sequence ID" value="NZ_PVTE01000004.1"/>
</dbReference>
<keyword evidence="4" id="KW-1185">Reference proteome</keyword>
<dbReference type="GO" id="GO:0009307">
    <property type="term" value="P:DNA restriction-modification system"/>
    <property type="evidence" value="ECO:0007669"/>
    <property type="project" value="InterPro"/>
</dbReference>
<dbReference type="OrthoDB" id="9798907at2"/>
<dbReference type="EMBL" id="PVTE01000004">
    <property type="protein sequence ID" value="PRY43008.1"/>
    <property type="molecule type" value="Genomic_DNA"/>
</dbReference>
<evidence type="ECO:0000259" key="1">
    <source>
        <dbReference type="Pfam" id="PF06616"/>
    </source>
</evidence>
<name>A0A2T0TBI6_9BACT</name>
<organism evidence="3 4">
    <name type="scientific">Spirosoma oryzae</name>
    <dbReference type="NCBI Taxonomy" id="1469603"/>
    <lineage>
        <taxon>Bacteria</taxon>
        <taxon>Pseudomonadati</taxon>
        <taxon>Bacteroidota</taxon>
        <taxon>Cytophagia</taxon>
        <taxon>Cytophagales</taxon>
        <taxon>Cytophagaceae</taxon>
        <taxon>Spirosoma</taxon>
    </lineage>
</organism>
<dbReference type="Pfam" id="PF06616">
    <property type="entry name" value="BsuBI_PstI_RE"/>
    <property type="match status" value="1"/>
</dbReference>
<reference evidence="3 4" key="1">
    <citation type="submission" date="2018-03" db="EMBL/GenBank/DDBJ databases">
        <title>Genomic Encyclopedia of Archaeal and Bacterial Type Strains, Phase II (KMG-II): from individual species to whole genera.</title>
        <authorList>
            <person name="Goeker M."/>
        </authorList>
    </citation>
    <scope>NUCLEOTIDE SEQUENCE [LARGE SCALE GENOMIC DNA]</scope>
    <source>
        <strain evidence="3 4">DSM 28354</strain>
    </source>
</reference>
<dbReference type="GO" id="GO:0000287">
    <property type="term" value="F:magnesium ion binding"/>
    <property type="evidence" value="ECO:0007669"/>
    <property type="project" value="InterPro"/>
</dbReference>
<dbReference type="Proteomes" id="UP000238375">
    <property type="component" value="Unassembled WGS sequence"/>
</dbReference>
<dbReference type="InterPro" id="IPR041963">
    <property type="entry name" value="BsuBI/PstI_C_sf"/>
</dbReference>